<feature type="compositionally biased region" description="Low complexity" evidence="1">
    <location>
        <begin position="96"/>
        <end position="106"/>
    </location>
</feature>
<accession>A0A0L0DM43</accession>
<protein>
    <submittedName>
        <fullName evidence="3">Twin-arginine translocation domain-containing protein</fullName>
    </submittedName>
</protein>
<evidence type="ECO:0000256" key="2">
    <source>
        <dbReference type="SAM" id="Phobius"/>
    </source>
</evidence>
<dbReference type="Proteomes" id="UP000054408">
    <property type="component" value="Unassembled WGS sequence"/>
</dbReference>
<sequence length="2079" mass="224137">MSADGQLDFGRPSAAANADDYALQMTSLANTPATTSMFETDMTTTEFLEYEKALKQPCCSKSRALLFSAIAAVCFVLAAGTTVALVLLLNNDKAASSSSSADNSLSPTSPPPPEGFALPPPAPPGQLLTVKDPACDCTVARSYDGFPWEPTPRNDRATVPVRCDADGVCYILTASPPSNATSIDIPAPLTAVSPRHRAARLLSQATFGATIETITATASTYGDDVARWVKDQMAIPRTSARAYVRQRSNGRYFDGAFQTGHLTKACDYGARWHQFLFNFFDNGKTLTVTTGDAPGRYSLYIDGELRAELSKWYNETHPGSFPASSEYKIYCVEEGLGNRIRLKPTSSSASVTCGRINTYDSPYTITNPAIEFGDSGARISGANALQTVTAAEVDFTPVNIAKNGVFVVAHRTPGCVVGTDPAGNTYMLRDGEFFRFDPRIRLITNTVDQPSTGLPEGATCPTAPLDYQNARGCTIRPECGSPPVFTSVNFDLDASVLRTWYNDDISRRRIVYSVRGLRLEGEYATSPCTGGRSRWVNVGAAGSCAETPGLNTATKAAITNALTATTDKANSLLRDVVVSDAGCDATNTATIGARVAADSFCWQHVHPDEYTVRDVTDWNVNHPGNAAAAGAGNPNPIDRFARDGGTELYYPASHPMSRWAEHRVQMPAVGRLGDSLAFGDIASQLKTIDLALAVGALAEAPVGGAIACGSYDEVMNKPEYGEYYPTYVYNRPPQRYLAEKSVDSPMKLERTTEYGISNVMHKANDQLRQRVAFSLSNFIVLATGPISGYRDKAEGFLKYYDIFTRNAFGSFATILKDVSYHRYMGSYLTYEGSRAYASSGTFPDENYAREIMQLFSIGLVELNDDGTPKRDAAGNELPTYGQEDIVDYARVWTGFEGYTYRRNLIGTPEQDVGADAMLINPVYHDRMPKLRLASAGGGYIGDTYPICDELPGKPWLNKGARYTLVGPTSGSSYLDGNEHRLEPLTPVSDGSSGLFEALCGRMAPGSPCTFPAAPVLQETVPCVGNQECDAGEVVTVKIIDPIGNVSMYYRANSVPCVRLAFFNGGETVSSRYHRTCANPVTPAAMPLCCSPTNTRSMTVVPGICNFIHEKVSHTEAVARCSAAGAVLCDHTITNGGWGRTCLDRSSYWANSNCSIKAQIYASGRVGVVDDIALSTEKVLQKSSNNFFRVVWNSDPLLAIDGVCPAGCDAEPTADGVSCICSTRVVDSVVYTSPEQLINATSADLLANVHIGATAPSMYGAGVYAECTTDVCKSVANTTGATIWLHSGDGGSFSARTIFALPAFRLGGRPRFILNRVSTVYLGDGDAYSFRNAPTFTRFVGFGKVFNADYDSLGMFAHTAHDEVSALLEMLVEHDATAPFVCWRLIQNLVTSNPSPRYMEKVVKAFRTGSVTTRDGTVHAFSNTYGDLGAAIFAILTDREARSDVLLADTSFGMVNDPLMLLHRVLRGLDYQSPIKRELQLQTSSPIAMQPLTAPSVFSFYLPEYQPSGRMLDEGLFSPAAQLATPPIMVSLLNGIHSLMDYGLTHCASGFGDDLRTYGCGDPKPYADGYLDALENAATKHAASTAADIVDELSLVLTGGRILPGMATHTTLLTDFERVDAESGRAAAIRRTAKIMIAAPEFYTTNVAQPTERSRAESSTTSGSTRPFKALVMIFLEGGLDSFAALEPLTCDAGVRAEYESVRGGAAMDTGSLLPVTNNGGDPQPCSTFGMHPAFANVKQAYDDGDALWFANIGALVEPTTLEQYRKKRVGLPVSLYSHSSMQLHGRTCDPGSLRGSGVLARIADVLSTTIADTYSLVMQSVRGATRAMSGTKVSYDIVGTGTSIETLNNRDDVRPVVNKLLARKEATPLTDLFGDQLDSALNSTEKINQQLATVSLLNSWSGSGLTFRQIKRVAELIIGARGDGQERGIYYATATNFDTHNSLDLNGAIGAVDTPLGQLIQELKLQNVWDDTTIVLMSEFGRTLKNNGKGTDHAWGGNTVILGGGLRGERVLGQYINKFSDDGPQIIDKGRVLPTMPWEAMWHGIAQWFGVADEHMPAIFPNWAKFDPSTFYTQADLYE</sequence>
<name>A0A0L0DM43_THETB</name>
<feature type="region of interest" description="Disordered" evidence="1">
    <location>
        <begin position="96"/>
        <end position="123"/>
    </location>
</feature>
<dbReference type="Pfam" id="PF08811">
    <property type="entry name" value="DUF1800"/>
    <property type="match status" value="2"/>
</dbReference>
<dbReference type="eggNOG" id="ENOG502QSGJ">
    <property type="taxonomic scope" value="Eukaryota"/>
</dbReference>
<keyword evidence="4" id="KW-1185">Reference proteome</keyword>
<dbReference type="Pfam" id="PF07394">
    <property type="entry name" value="DUF1501"/>
    <property type="match status" value="1"/>
</dbReference>
<evidence type="ECO:0000313" key="3">
    <source>
        <dbReference type="EMBL" id="KNC53335.1"/>
    </source>
</evidence>
<dbReference type="RefSeq" id="XP_013754590.1">
    <property type="nucleotide sequence ID" value="XM_013899136.1"/>
</dbReference>
<dbReference type="SUPFAM" id="SSF53649">
    <property type="entry name" value="Alkaline phosphatase-like"/>
    <property type="match status" value="1"/>
</dbReference>
<proteinExistence type="predicted"/>
<dbReference type="PANTHER" id="PTHR43737">
    <property type="entry name" value="BLL7424 PROTEIN"/>
    <property type="match status" value="1"/>
</dbReference>
<dbReference type="EMBL" id="GL349480">
    <property type="protein sequence ID" value="KNC53335.1"/>
    <property type="molecule type" value="Genomic_DNA"/>
</dbReference>
<dbReference type="GeneID" id="25567431"/>
<evidence type="ECO:0000313" key="4">
    <source>
        <dbReference type="Proteomes" id="UP000054408"/>
    </source>
</evidence>
<dbReference type="PANTHER" id="PTHR43737:SF1">
    <property type="entry name" value="DUF1501 DOMAIN-CONTAINING PROTEIN"/>
    <property type="match status" value="1"/>
</dbReference>
<gene>
    <name evidence="3" type="ORF">AMSG_08834</name>
</gene>
<reference evidence="3 4" key="1">
    <citation type="submission" date="2010-05" db="EMBL/GenBank/DDBJ databases">
        <title>The Genome Sequence of Thecamonas trahens ATCC 50062.</title>
        <authorList>
            <consortium name="The Broad Institute Genome Sequencing Platform"/>
            <person name="Russ C."/>
            <person name="Cuomo C."/>
            <person name="Shea T."/>
            <person name="Young S.K."/>
            <person name="Zeng Q."/>
            <person name="Koehrsen M."/>
            <person name="Haas B."/>
            <person name="Borodovsky M."/>
            <person name="Guigo R."/>
            <person name="Alvarado L."/>
            <person name="Berlin A."/>
            <person name="Bochicchio J."/>
            <person name="Borenstein D."/>
            <person name="Chapman S."/>
            <person name="Chen Z."/>
            <person name="Freedman E."/>
            <person name="Gellesch M."/>
            <person name="Goldberg J."/>
            <person name="Griggs A."/>
            <person name="Gujja S."/>
            <person name="Heilman E."/>
            <person name="Heiman D."/>
            <person name="Hepburn T."/>
            <person name="Howarth C."/>
            <person name="Jen D."/>
            <person name="Larson L."/>
            <person name="Mehta T."/>
            <person name="Park D."/>
            <person name="Pearson M."/>
            <person name="Roberts A."/>
            <person name="Saif S."/>
            <person name="Shenoy N."/>
            <person name="Sisk P."/>
            <person name="Stolte C."/>
            <person name="Sykes S."/>
            <person name="Thomson T."/>
            <person name="Walk T."/>
            <person name="White J."/>
            <person name="Yandava C."/>
            <person name="Burger G."/>
            <person name="Gray M.W."/>
            <person name="Holland P.W.H."/>
            <person name="King N."/>
            <person name="Lang F.B.F."/>
            <person name="Roger A.J."/>
            <person name="Ruiz-Trillo I."/>
            <person name="Lander E."/>
            <person name="Nusbaum C."/>
        </authorList>
    </citation>
    <scope>NUCLEOTIDE SEQUENCE [LARGE SCALE GENOMIC DNA]</scope>
    <source>
        <strain evidence="3 4">ATCC 50062</strain>
    </source>
</reference>
<feature type="compositionally biased region" description="Pro residues" evidence="1">
    <location>
        <begin position="108"/>
        <end position="123"/>
    </location>
</feature>
<feature type="transmembrane region" description="Helical" evidence="2">
    <location>
        <begin position="64"/>
        <end position="89"/>
    </location>
</feature>
<dbReference type="InterPro" id="IPR014917">
    <property type="entry name" value="DUF1800"/>
</dbReference>
<keyword evidence="2" id="KW-1133">Transmembrane helix</keyword>
<keyword evidence="2" id="KW-0472">Membrane</keyword>
<evidence type="ECO:0000256" key="1">
    <source>
        <dbReference type="SAM" id="MobiDB-lite"/>
    </source>
</evidence>
<dbReference type="InterPro" id="IPR017850">
    <property type="entry name" value="Alkaline_phosphatase_core_sf"/>
</dbReference>
<keyword evidence="2" id="KW-0812">Transmembrane</keyword>
<organism evidence="3 4">
    <name type="scientific">Thecamonas trahens ATCC 50062</name>
    <dbReference type="NCBI Taxonomy" id="461836"/>
    <lineage>
        <taxon>Eukaryota</taxon>
        <taxon>Apusozoa</taxon>
        <taxon>Apusomonadida</taxon>
        <taxon>Apusomonadidae</taxon>
        <taxon>Thecamonas</taxon>
    </lineage>
</organism>
<dbReference type="OrthoDB" id="411021at2759"/>
<dbReference type="InterPro" id="IPR010869">
    <property type="entry name" value="DUF1501"/>
</dbReference>